<dbReference type="InterPro" id="IPR051704">
    <property type="entry name" value="FAD_aromatic-hydroxylase"/>
</dbReference>
<evidence type="ECO:0000256" key="1">
    <source>
        <dbReference type="ARBA" id="ARBA00022630"/>
    </source>
</evidence>
<dbReference type="InterPro" id="IPR036188">
    <property type="entry name" value="FAD/NAD-bd_sf"/>
</dbReference>
<evidence type="ECO:0000256" key="3">
    <source>
        <dbReference type="ARBA" id="ARBA00023002"/>
    </source>
</evidence>
<keyword evidence="3" id="KW-0560">Oxidoreductase</keyword>
<comment type="caution">
    <text evidence="6">The sequence shown here is derived from an EMBL/GenBank/DDBJ whole genome shotgun (WGS) entry which is preliminary data.</text>
</comment>
<evidence type="ECO:0000313" key="6">
    <source>
        <dbReference type="EMBL" id="CAK7236054.1"/>
    </source>
</evidence>
<dbReference type="PANTHER" id="PTHR46865:SF2">
    <property type="entry name" value="MONOOXYGENASE"/>
    <property type="match status" value="1"/>
</dbReference>
<dbReference type="EMBL" id="CAWUHB010000108">
    <property type="protein sequence ID" value="CAK7236054.1"/>
    <property type="molecule type" value="Genomic_DNA"/>
</dbReference>
<feature type="domain" description="FAD-binding" evidence="5">
    <location>
        <begin position="4"/>
        <end position="373"/>
    </location>
</feature>
<evidence type="ECO:0000313" key="7">
    <source>
        <dbReference type="Proteomes" id="UP001642405"/>
    </source>
</evidence>
<proteinExistence type="predicted"/>
<evidence type="ECO:0000256" key="4">
    <source>
        <dbReference type="SAM" id="SignalP"/>
    </source>
</evidence>
<dbReference type="Gene3D" id="3.30.9.10">
    <property type="entry name" value="D-Amino Acid Oxidase, subunit A, domain 2"/>
    <property type="match status" value="1"/>
</dbReference>
<name>A0ABP0CY05_9PEZI</name>
<dbReference type="Proteomes" id="UP001642405">
    <property type="component" value="Unassembled WGS sequence"/>
</dbReference>
<dbReference type="PRINTS" id="PR00420">
    <property type="entry name" value="RNGMNOXGNASE"/>
</dbReference>
<feature type="signal peptide" evidence="4">
    <location>
        <begin position="1"/>
        <end position="18"/>
    </location>
</feature>
<dbReference type="Pfam" id="PF01494">
    <property type="entry name" value="FAD_binding_3"/>
    <property type="match status" value="1"/>
</dbReference>
<keyword evidence="7" id="KW-1185">Reference proteome</keyword>
<feature type="chain" id="PRO_5046059352" description="FAD-binding domain-containing protein" evidence="4">
    <location>
        <begin position="19"/>
        <end position="437"/>
    </location>
</feature>
<evidence type="ECO:0000259" key="5">
    <source>
        <dbReference type="Pfam" id="PF01494"/>
    </source>
</evidence>
<evidence type="ECO:0000256" key="2">
    <source>
        <dbReference type="ARBA" id="ARBA00022827"/>
    </source>
</evidence>
<dbReference type="PANTHER" id="PTHR46865">
    <property type="entry name" value="OXIDOREDUCTASE-RELATED"/>
    <property type="match status" value="1"/>
</dbReference>
<reference evidence="6 7" key="1">
    <citation type="submission" date="2024-01" db="EMBL/GenBank/DDBJ databases">
        <authorList>
            <person name="Allen C."/>
            <person name="Tagirdzhanova G."/>
        </authorList>
    </citation>
    <scope>NUCLEOTIDE SEQUENCE [LARGE SCALE GENOMIC DNA]</scope>
</reference>
<dbReference type="Gene3D" id="3.50.50.60">
    <property type="entry name" value="FAD/NAD(P)-binding domain"/>
    <property type="match status" value="1"/>
</dbReference>
<accession>A0ABP0CY05</accession>
<dbReference type="InterPro" id="IPR002938">
    <property type="entry name" value="FAD-bd"/>
</dbReference>
<protein>
    <recommendedName>
        <fullName evidence="5">FAD-binding domain-containing protein</fullName>
    </recommendedName>
</protein>
<keyword evidence="2" id="KW-0274">FAD</keyword>
<gene>
    <name evidence="6" type="ORF">SCUCBS95973_009475</name>
</gene>
<sequence>MPLSILIVGCSIAGPALASFLQLAPFADDGRPRITVVERSPAVRPQGQNVDIRGIGVSLLDRLGIAAAVKASTTGEAGVQWVSADNRVWCEFGSASDSKTQRHNPTSDIEILRGRMAQILYRRSLNITDENAVEYVFDDYLDDIRQDDDKVTVHFSKSGEHRTFDLVVGADGLQSTTRSMAWGTAKEADVVHPLGMYAAFFSMPRDESQGDNAYRRSFHTHGRRMMSIRPDQQNGRSTALLTVMGEGKDGRSSSRFRAAAERGATVASQKDLLQKTFADAGWQQTSRILREMQATDDFYFSMVAQVRMPCWHKGRVVLLGDAAHCASHLSGMGTTLAMLGAYSLAGALAAHPHDVETALTAYEDAVRPHVSKAQKLMTGIMRIFMPETAWGVWLVDTTIRFLVWTRVFVLLMRFKGPDTEPDALPEYGLAQPPKYKE</sequence>
<organism evidence="6 7">
    <name type="scientific">Sporothrix curviconia</name>
    <dbReference type="NCBI Taxonomy" id="1260050"/>
    <lineage>
        <taxon>Eukaryota</taxon>
        <taxon>Fungi</taxon>
        <taxon>Dikarya</taxon>
        <taxon>Ascomycota</taxon>
        <taxon>Pezizomycotina</taxon>
        <taxon>Sordariomycetes</taxon>
        <taxon>Sordariomycetidae</taxon>
        <taxon>Ophiostomatales</taxon>
        <taxon>Ophiostomataceae</taxon>
        <taxon>Sporothrix</taxon>
    </lineage>
</organism>
<keyword evidence="4" id="KW-0732">Signal</keyword>
<keyword evidence="1" id="KW-0285">Flavoprotein</keyword>
<dbReference type="SUPFAM" id="SSF51905">
    <property type="entry name" value="FAD/NAD(P)-binding domain"/>
    <property type="match status" value="1"/>
</dbReference>